<reference evidence="1" key="2">
    <citation type="journal article" date="2015" name="Fish Shellfish Immunol.">
        <title>Early steps in the European eel (Anguilla anguilla)-Vibrio vulnificus interaction in the gills: Role of the RtxA13 toxin.</title>
        <authorList>
            <person name="Callol A."/>
            <person name="Pajuelo D."/>
            <person name="Ebbesson L."/>
            <person name="Teles M."/>
            <person name="MacKenzie S."/>
            <person name="Amaro C."/>
        </authorList>
    </citation>
    <scope>NUCLEOTIDE SEQUENCE</scope>
</reference>
<reference evidence="1" key="1">
    <citation type="submission" date="2014-11" db="EMBL/GenBank/DDBJ databases">
        <authorList>
            <person name="Amaro Gonzalez C."/>
        </authorList>
    </citation>
    <scope>NUCLEOTIDE SEQUENCE</scope>
</reference>
<sequence>MYTYFVSVLLHALLLFKNATCTSIYMFYMCNVPLGYAY</sequence>
<accession>A0A0E9UDP5</accession>
<proteinExistence type="predicted"/>
<organism evidence="1">
    <name type="scientific">Anguilla anguilla</name>
    <name type="common">European freshwater eel</name>
    <name type="synonym">Muraena anguilla</name>
    <dbReference type="NCBI Taxonomy" id="7936"/>
    <lineage>
        <taxon>Eukaryota</taxon>
        <taxon>Metazoa</taxon>
        <taxon>Chordata</taxon>
        <taxon>Craniata</taxon>
        <taxon>Vertebrata</taxon>
        <taxon>Euteleostomi</taxon>
        <taxon>Actinopterygii</taxon>
        <taxon>Neopterygii</taxon>
        <taxon>Teleostei</taxon>
        <taxon>Anguilliformes</taxon>
        <taxon>Anguillidae</taxon>
        <taxon>Anguilla</taxon>
    </lineage>
</organism>
<name>A0A0E9UDP5_ANGAN</name>
<dbReference type="EMBL" id="GBXM01044676">
    <property type="protein sequence ID" value="JAH63901.1"/>
    <property type="molecule type" value="Transcribed_RNA"/>
</dbReference>
<dbReference type="AlphaFoldDB" id="A0A0E9UDP5"/>
<evidence type="ECO:0000313" key="1">
    <source>
        <dbReference type="EMBL" id="JAH63901.1"/>
    </source>
</evidence>
<protein>
    <submittedName>
        <fullName evidence="1">Uncharacterized protein</fullName>
    </submittedName>
</protein>